<sequence>MRGFAVYRVYVGGWSKERVKDYIRARFNEAHGGACEVYFLLVGDQAMIPVPAGWTHPQGGYTQSDHWYADVRGDDGIADVPLGRVPATTTQDVEITAAKLIRYERDQSPDWQARKVLIVNDRVHPAHGNWLEEILGSLGVPYDRQNGALDGVTNQTLKAHIQGSGGYGVLTYFGHGDANPYRWDHWNYLLEHFTTGDVSSLTTANWLPLVYNVACYSAEWAGGHCEAWRGNPGGGGIAGWGFSRRGYTDAAAVMSASLRELPYTLPETRTWLATNLAKLEMLREYPDQFGRANNHTFHLVVTPRSTSGPLTAASSPSMQSRGPCTPTLGPMFGAGSSAQMARPWRMLGSAYTRPARPDYRRCSARKKQIVQDR</sequence>
<gene>
    <name evidence="3" type="ORF">ENS41_08540</name>
</gene>
<dbReference type="GO" id="GO:0008234">
    <property type="term" value="F:cysteine-type peptidase activity"/>
    <property type="evidence" value="ECO:0007669"/>
    <property type="project" value="InterPro"/>
</dbReference>
<dbReference type="EMBL" id="DSUT01000182">
    <property type="protein sequence ID" value="HGK28973.1"/>
    <property type="molecule type" value="Genomic_DNA"/>
</dbReference>
<comment type="caution">
    <text evidence="3">The sequence shown here is derived from an EMBL/GenBank/DDBJ whole genome shotgun (WGS) entry which is preliminary data.</text>
</comment>
<evidence type="ECO:0000313" key="3">
    <source>
        <dbReference type="EMBL" id="HGK28973.1"/>
    </source>
</evidence>
<organism evidence="3">
    <name type="scientific">candidate division WOR-3 bacterium</name>
    <dbReference type="NCBI Taxonomy" id="2052148"/>
    <lineage>
        <taxon>Bacteria</taxon>
        <taxon>Bacteria division WOR-3</taxon>
    </lineage>
</organism>
<evidence type="ECO:0000256" key="1">
    <source>
        <dbReference type="ARBA" id="ARBA00022729"/>
    </source>
</evidence>
<dbReference type="AlphaFoldDB" id="A0A7C4CCF5"/>
<dbReference type="Pfam" id="PF01364">
    <property type="entry name" value="Peptidase_C25"/>
    <property type="match status" value="1"/>
</dbReference>
<name>A0A7C4CCF5_UNCW3</name>
<keyword evidence="1" id="KW-0732">Signal</keyword>
<dbReference type="Gene3D" id="3.40.50.10390">
    <property type="entry name" value="Gingipain r, domain 1"/>
    <property type="match status" value="1"/>
</dbReference>
<dbReference type="Gene3D" id="3.40.50.1460">
    <property type="match status" value="1"/>
</dbReference>
<dbReference type="GO" id="GO:0006508">
    <property type="term" value="P:proteolysis"/>
    <property type="evidence" value="ECO:0007669"/>
    <property type="project" value="InterPro"/>
</dbReference>
<dbReference type="InterPro" id="IPR001769">
    <property type="entry name" value="Gingipain"/>
</dbReference>
<dbReference type="SUPFAM" id="SSF52129">
    <property type="entry name" value="Caspase-like"/>
    <property type="match status" value="1"/>
</dbReference>
<protein>
    <recommendedName>
        <fullName evidence="2">Gingipain domain-containing protein</fullName>
    </recommendedName>
</protein>
<evidence type="ECO:0000259" key="2">
    <source>
        <dbReference type="Pfam" id="PF01364"/>
    </source>
</evidence>
<dbReference type="InterPro" id="IPR029031">
    <property type="entry name" value="Gingipain_N_sf"/>
</dbReference>
<feature type="domain" description="Gingipain" evidence="2">
    <location>
        <begin position="17"/>
        <end position="260"/>
    </location>
</feature>
<proteinExistence type="predicted"/>
<reference evidence="3" key="1">
    <citation type="journal article" date="2020" name="mSystems">
        <title>Genome- and Community-Level Interaction Insights into Carbon Utilization and Element Cycling Functions of Hydrothermarchaeota in Hydrothermal Sediment.</title>
        <authorList>
            <person name="Zhou Z."/>
            <person name="Liu Y."/>
            <person name="Xu W."/>
            <person name="Pan J."/>
            <person name="Luo Z.H."/>
            <person name="Li M."/>
        </authorList>
    </citation>
    <scope>NUCLEOTIDE SEQUENCE [LARGE SCALE GENOMIC DNA]</scope>
    <source>
        <strain evidence="3">SpSt-488</strain>
    </source>
</reference>
<accession>A0A7C4CCF5</accession>
<dbReference type="InterPro" id="IPR029030">
    <property type="entry name" value="Caspase-like_dom_sf"/>
</dbReference>